<comment type="similarity">
    <text evidence="5">Belongs to the FMN-dependent alpha-hydroxy acid dehydrogenase family.</text>
</comment>
<evidence type="ECO:0000256" key="5">
    <source>
        <dbReference type="ARBA" id="ARBA00024042"/>
    </source>
</evidence>
<organism evidence="7 8">
    <name type="scientific">Blastococcus deserti</name>
    <dbReference type="NCBI Taxonomy" id="2259033"/>
    <lineage>
        <taxon>Bacteria</taxon>
        <taxon>Bacillati</taxon>
        <taxon>Actinomycetota</taxon>
        <taxon>Actinomycetes</taxon>
        <taxon>Geodermatophilales</taxon>
        <taxon>Geodermatophilaceae</taxon>
        <taxon>Blastococcus</taxon>
    </lineage>
</organism>
<keyword evidence="3" id="KW-0288">FMN</keyword>
<dbReference type="RefSeq" id="WP_376875212.1">
    <property type="nucleotide sequence ID" value="NZ_JBHUHP010000010.1"/>
</dbReference>
<protein>
    <submittedName>
        <fullName evidence="7">Alpha-hydroxy acid oxidase</fullName>
        <ecNumber evidence="7">1.-.-.-</ecNumber>
    </submittedName>
</protein>
<keyword evidence="2" id="KW-0285">Flavoprotein</keyword>
<sequence>MPADIPLAPISTARQIPRWSELREVVQFRRPQAGRTARRLSRALTVEDLRAAARRTTPRAVFDYVDGAAEEEITAARNLAAFRRVVFRPDALRSVADPDTSVEVLGKRLPLPVIFGPTGYTRMMHHHGEAAVARVAEHFGVPYALSTVGSTSIEDVRSAAPGADLWFQVYYTTDEKLNQQLLARAEEQGYSTLVLTVDTSVSGMRLRDVVNGLTIPPTLTAKTFLNMSRFPGWWFHKLTTGGIGFASLDALPGNPTPGEVASMVFDAGLDFTSLDWLRRHWTGRLLVKGVTTAGSAREIMERGADGVVVSNHGGRQLDRTAATLDVLPAIREAVGQQAAVLIDSGIRHGQDIVAARALGADAVMLGRAYLYGIMAGGQDGVVRTYEILAEEYQRCMQLLGVRRSEDLSERHVGFDPPGAGAPA</sequence>
<dbReference type="CDD" id="cd02809">
    <property type="entry name" value="alpha_hydroxyacid_oxid_FMN"/>
    <property type="match status" value="1"/>
</dbReference>
<comment type="cofactor">
    <cofactor evidence="1">
        <name>FMN</name>
        <dbReference type="ChEBI" id="CHEBI:58210"/>
    </cofactor>
</comment>
<comment type="caution">
    <text evidence="7">The sequence shown here is derived from an EMBL/GenBank/DDBJ whole genome shotgun (WGS) entry which is preliminary data.</text>
</comment>
<name>A0ABW4X9G6_9ACTN</name>
<evidence type="ECO:0000256" key="1">
    <source>
        <dbReference type="ARBA" id="ARBA00001917"/>
    </source>
</evidence>
<dbReference type="SUPFAM" id="SSF51395">
    <property type="entry name" value="FMN-linked oxidoreductases"/>
    <property type="match status" value="1"/>
</dbReference>
<dbReference type="PROSITE" id="PS51349">
    <property type="entry name" value="FMN_HYDROXY_ACID_DH_2"/>
    <property type="match status" value="1"/>
</dbReference>
<dbReference type="GO" id="GO:0016491">
    <property type="term" value="F:oxidoreductase activity"/>
    <property type="evidence" value="ECO:0007669"/>
    <property type="project" value="UniProtKB-KW"/>
</dbReference>
<dbReference type="EMBL" id="JBHUHP010000010">
    <property type="protein sequence ID" value="MFD2092061.1"/>
    <property type="molecule type" value="Genomic_DNA"/>
</dbReference>
<keyword evidence="8" id="KW-1185">Reference proteome</keyword>
<evidence type="ECO:0000256" key="2">
    <source>
        <dbReference type="ARBA" id="ARBA00022630"/>
    </source>
</evidence>
<dbReference type="InterPro" id="IPR008259">
    <property type="entry name" value="FMN_hydac_DH_AS"/>
</dbReference>
<dbReference type="Pfam" id="PF01070">
    <property type="entry name" value="FMN_dh"/>
    <property type="match status" value="1"/>
</dbReference>
<dbReference type="PIRSF" id="PIRSF000138">
    <property type="entry name" value="Al-hdrx_acd_dh"/>
    <property type="match status" value="1"/>
</dbReference>
<dbReference type="InterPro" id="IPR013785">
    <property type="entry name" value="Aldolase_TIM"/>
</dbReference>
<evidence type="ECO:0000313" key="8">
    <source>
        <dbReference type="Proteomes" id="UP001597402"/>
    </source>
</evidence>
<dbReference type="PROSITE" id="PS00557">
    <property type="entry name" value="FMN_HYDROXY_ACID_DH_1"/>
    <property type="match status" value="1"/>
</dbReference>
<evidence type="ECO:0000256" key="3">
    <source>
        <dbReference type="ARBA" id="ARBA00022643"/>
    </source>
</evidence>
<dbReference type="PANTHER" id="PTHR10578">
    <property type="entry name" value="S -2-HYDROXY-ACID OXIDASE-RELATED"/>
    <property type="match status" value="1"/>
</dbReference>
<feature type="domain" description="FMN hydroxy acid dehydrogenase" evidence="6">
    <location>
        <begin position="38"/>
        <end position="417"/>
    </location>
</feature>
<proteinExistence type="inferred from homology"/>
<keyword evidence="4 7" id="KW-0560">Oxidoreductase</keyword>
<accession>A0ABW4X9G6</accession>
<dbReference type="EC" id="1.-.-.-" evidence="7"/>
<dbReference type="InterPro" id="IPR037396">
    <property type="entry name" value="FMN_HAD"/>
</dbReference>
<gene>
    <name evidence="7" type="ORF">ACFSHS_10820</name>
</gene>
<dbReference type="InterPro" id="IPR012133">
    <property type="entry name" value="Alpha-hydoxy_acid_DH_FMN"/>
</dbReference>
<dbReference type="PANTHER" id="PTHR10578:SF107">
    <property type="entry name" value="2-HYDROXYACID OXIDASE 1"/>
    <property type="match status" value="1"/>
</dbReference>
<reference evidence="8" key="1">
    <citation type="journal article" date="2019" name="Int. J. Syst. Evol. Microbiol.">
        <title>The Global Catalogue of Microorganisms (GCM) 10K type strain sequencing project: providing services to taxonomists for standard genome sequencing and annotation.</title>
        <authorList>
            <consortium name="The Broad Institute Genomics Platform"/>
            <consortium name="The Broad Institute Genome Sequencing Center for Infectious Disease"/>
            <person name="Wu L."/>
            <person name="Ma J."/>
        </authorList>
    </citation>
    <scope>NUCLEOTIDE SEQUENCE [LARGE SCALE GENOMIC DNA]</scope>
    <source>
        <strain evidence="8">JCM 3338</strain>
    </source>
</reference>
<dbReference type="Proteomes" id="UP001597402">
    <property type="component" value="Unassembled WGS sequence"/>
</dbReference>
<dbReference type="Gene3D" id="3.20.20.70">
    <property type="entry name" value="Aldolase class I"/>
    <property type="match status" value="1"/>
</dbReference>
<evidence type="ECO:0000313" key="7">
    <source>
        <dbReference type="EMBL" id="MFD2092061.1"/>
    </source>
</evidence>
<evidence type="ECO:0000259" key="6">
    <source>
        <dbReference type="PROSITE" id="PS51349"/>
    </source>
</evidence>
<dbReference type="InterPro" id="IPR000262">
    <property type="entry name" value="FMN-dep_DH"/>
</dbReference>
<evidence type="ECO:0000256" key="4">
    <source>
        <dbReference type="ARBA" id="ARBA00023002"/>
    </source>
</evidence>